<dbReference type="PROSITE" id="PS51257">
    <property type="entry name" value="PROKAR_LIPOPROTEIN"/>
    <property type="match status" value="1"/>
</dbReference>
<comment type="caution">
    <text evidence="3">The sequence shown here is derived from an EMBL/GenBank/DDBJ whole genome shotgun (WGS) entry which is preliminary data.</text>
</comment>
<dbReference type="RefSeq" id="WP_143598360.1">
    <property type="nucleotide sequence ID" value="NZ_PJNE01000001.1"/>
</dbReference>
<keyword evidence="2" id="KW-0732">Signal</keyword>
<feature type="region of interest" description="Disordered" evidence="1">
    <location>
        <begin position="28"/>
        <end position="90"/>
    </location>
</feature>
<dbReference type="AlphaFoldDB" id="A0A2N3YJC2"/>
<sequence>MSTARRARPLTTAGFALGAALALLAGCSGGDPQPVATSTAPSPTASSATPTATPSATPTAGASPTSADPSAPAPTASAPTVAPSAAGTAAARGIPRTLELEVTSVASGCVYASPPGTEQLYALRGRLPAVAPGDLLTVSGAADDTAYTHCPDGRPFLVSTATRTG</sequence>
<gene>
    <name evidence="3" type="ORF">ATL31_1715</name>
</gene>
<organism evidence="3 4">
    <name type="scientific">Phycicoccus duodecadis</name>
    <dbReference type="NCBI Taxonomy" id="173053"/>
    <lineage>
        <taxon>Bacteria</taxon>
        <taxon>Bacillati</taxon>
        <taxon>Actinomycetota</taxon>
        <taxon>Actinomycetes</taxon>
        <taxon>Micrococcales</taxon>
        <taxon>Intrasporangiaceae</taxon>
        <taxon>Phycicoccus</taxon>
    </lineage>
</organism>
<reference evidence="3 4" key="1">
    <citation type="submission" date="2017-12" db="EMBL/GenBank/DDBJ databases">
        <title>Sequencing the genomes of 1000 Actinobacteria strains.</title>
        <authorList>
            <person name="Klenk H.-P."/>
        </authorList>
    </citation>
    <scope>NUCLEOTIDE SEQUENCE [LARGE SCALE GENOMIC DNA]</scope>
    <source>
        <strain evidence="3 4">DSM 12806</strain>
    </source>
</reference>
<protein>
    <submittedName>
        <fullName evidence="3">Uncharacterized protein</fullName>
    </submittedName>
</protein>
<evidence type="ECO:0000256" key="2">
    <source>
        <dbReference type="SAM" id="SignalP"/>
    </source>
</evidence>
<evidence type="ECO:0000313" key="4">
    <source>
        <dbReference type="Proteomes" id="UP000233781"/>
    </source>
</evidence>
<keyword evidence="4" id="KW-1185">Reference proteome</keyword>
<proteinExistence type="predicted"/>
<dbReference type="EMBL" id="PJNE01000001">
    <property type="protein sequence ID" value="PKW26888.1"/>
    <property type="molecule type" value="Genomic_DNA"/>
</dbReference>
<feature type="compositionally biased region" description="Low complexity" evidence="1">
    <location>
        <begin position="34"/>
        <end position="90"/>
    </location>
</feature>
<evidence type="ECO:0000256" key="1">
    <source>
        <dbReference type="SAM" id="MobiDB-lite"/>
    </source>
</evidence>
<feature type="chain" id="PRO_5039500607" evidence="2">
    <location>
        <begin position="26"/>
        <end position="165"/>
    </location>
</feature>
<evidence type="ECO:0000313" key="3">
    <source>
        <dbReference type="EMBL" id="PKW26888.1"/>
    </source>
</evidence>
<dbReference type="Proteomes" id="UP000233781">
    <property type="component" value="Unassembled WGS sequence"/>
</dbReference>
<name>A0A2N3YJC2_9MICO</name>
<dbReference type="OrthoDB" id="9927194at2"/>
<feature type="signal peptide" evidence="2">
    <location>
        <begin position="1"/>
        <end position="25"/>
    </location>
</feature>
<accession>A0A2N3YJC2</accession>